<gene>
    <name evidence="1" type="ORF">JIN78_03295</name>
</gene>
<evidence type="ECO:0000313" key="2">
    <source>
        <dbReference type="Proteomes" id="UP000604083"/>
    </source>
</evidence>
<dbReference type="Gene3D" id="3.40.50.300">
    <property type="entry name" value="P-loop containing nucleotide triphosphate hydrolases"/>
    <property type="match status" value="1"/>
</dbReference>
<protein>
    <recommendedName>
        <fullName evidence="3">Sulfotransferase family protein</fullName>
    </recommendedName>
</protein>
<dbReference type="Proteomes" id="UP000604083">
    <property type="component" value="Unassembled WGS sequence"/>
</dbReference>
<name>A0A934VLN5_9BACT</name>
<sequence length="307" mass="34894">MIRPSFLVFASASAVGSQFVQALQTQRDLSLAAVGGDLRAELAFWALRQAGGREDFAETASGEEAGLFWQGFFPLGEEWTPWSEQETPPRVILFLEPPVTAMRAWHHALLAASLENKVSFREALVAEEPRRDGREWPRRNPYPPSLQYRQRARFATLIGQAREAVGSERVKVLLSEDWEKDPAAVGREVLAFLGKSPDHELAIPPLPPQRNLRGTHHFDQAVSRLAGRLPGGRVLKSVFGKTWQDRYQALSERIFAPMSDWRIDSMVEDELLEEFQPEVRALGELLGRDLSHWNEPRFPRSEHHHEH</sequence>
<keyword evidence="2" id="KW-1185">Reference proteome</keyword>
<dbReference type="RefSeq" id="WP_200390505.1">
    <property type="nucleotide sequence ID" value="NZ_JAENIO010000005.1"/>
</dbReference>
<accession>A0A934VLN5</accession>
<dbReference type="EMBL" id="JAENIO010000005">
    <property type="protein sequence ID" value="MBK1833075.1"/>
    <property type="molecule type" value="Genomic_DNA"/>
</dbReference>
<dbReference type="InterPro" id="IPR027417">
    <property type="entry name" value="P-loop_NTPase"/>
</dbReference>
<comment type="caution">
    <text evidence="1">The sequence shown here is derived from an EMBL/GenBank/DDBJ whole genome shotgun (WGS) entry which is preliminary data.</text>
</comment>
<dbReference type="SUPFAM" id="SSF52540">
    <property type="entry name" value="P-loop containing nucleoside triphosphate hydrolases"/>
    <property type="match status" value="1"/>
</dbReference>
<evidence type="ECO:0008006" key="3">
    <source>
        <dbReference type="Google" id="ProtNLM"/>
    </source>
</evidence>
<organism evidence="1 2">
    <name type="scientific">Roseibacillus ishigakijimensis</name>
    <dbReference type="NCBI Taxonomy" id="454146"/>
    <lineage>
        <taxon>Bacteria</taxon>
        <taxon>Pseudomonadati</taxon>
        <taxon>Verrucomicrobiota</taxon>
        <taxon>Verrucomicrobiia</taxon>
        <taxon>Verrucomicrobiales</taxon>
        <taxon>Verrucomicrobiaceae</taxon>
        <taxon>Roseibacillus</taxon>
    </lineage>
</organism>
<dbReference type="AlphaFoldDB" id="A0A934VLN5"/>
<proteinExistence type="predicted"/>
<evidence type="ECO:0000313" key="1">
    <source>
        <dbReference type="EMBL" id="MBK1833075.1"/>
    </source>
</evidence>
<reference evidence="1" key="1">
    <citation type="submission" date="2021-01" db="EMBL/GenBank/DDBJ databases">
        <title>Modified the classification status of verrucomicrobia.</title>
        <authorList>
            <person name="Feng X."/>
        </authorList>
    </citation>
    <scope>NUCLEOTIDE SEQUENCE</scope>
    <source>
        <strain evidence="1">KCTC 12986</strain>
    </source>
</reference>